<feature type="binding site" evidence="12">
    <location>
        <position position="403"/>
    </location>
    <ligand>
        <name>Zn(2+)</name>
        <dbReference type="ChEBI" id="CHEBI:29105"/>
        <label>2</label>
    </ligand>
</feature>
<dbReference type="PANTHER" id="PTHR10340:SF29">
    <property type="entry name" value="SPHINGOMYELIN PHOSPHODIESTERASE"/>
    <property type="match status" value="1"/>
</dbReference>
<feature type="domain" description="Saposin B-type" evidence="15">
    <location>
        <begin position="72"/>
        <end position="158"/>
    </location>
</feature>
<dbReference type="InterPro" id="IPR041805">
    <property type="entry name" value="ASMase/PPN1_MPP"/>
</dbReference>
<evidence type="ECO:0000256" key="12">
    <source>
        <dbReference type="PIRSR" id="PIRSR000948-1"/>
    </source>
</evidence>
<dbReference type="InterPro" id="IPR008139">
    <property type="entry name" value="SaposinB_dom"/>
</dbReference>
<feature type="binding site" evidence="12">
    <location>
        <position position="259"/>
    </location>
    <ligand>
        <name>Zn(2+)</name>
        <dbReference type="ChEBI" id="CHEBI:29105"/>
        <label>1</label>
    </ligand>
</feature>
<dbReference type="Pfam" id="PF19272">
    <property type="entry name" value="ASMase_C"/>
    <property type="match status" value="1"/>
</dbReference>
<feature type="disulfide bond" evidence="13">
    <location>
        <begin position="203"/>
        <end position="208"/>
    </location>
</feature>
<keyword evidence="11" id="KW-0326">Glycosidase</keyword>
<name>A0A9P0K8A5_ACAOB</name>
<evidence type="ECO:0000256" key="3">
    <source>
        <dbReference type="ARBA" id="ARBA00022525"/>
    </source>
</evidence>
<comment type="similarity">
    <text evidence="2 11">Belongs to the acid sphingomyelinase family.</text>
</comment>
<comment type="caution">
    <text evidence="16">The sequence shown here is derived from an EMBL/GenBank/DDBJ whole genome shotgun (WGS) entry which is preliminary data.</text>
</comment>
<dbReference type="GO" id="GO:0005615">
    <property type="term" value="C:extracellular space"/>
    <property type="evidence" value="ECO:0007669"/>
    <property type="project" value="TreeGrafter"/>
</dbReference>
<dbReference type="GO" id="GO:0016020">
    <property type="term" value="C:membrane"/>
    <property type="evidence" value="ECO:0007669"/>
    <property type="project" value="GOC"/>
</dbReference>
<dbReference type="AlphaFoldDB" id="A0A9P0K8A5"/>
<dbReference type="Pfam" id="PF00149">
    <property type="entry name" value="Metallophos"/>
    <property type="match status" value="1"/>
</dbReference>
<proteinExistence type="inferred from homology"/>
<feature type="binding site" evidence="12">
    <location>
        <position position="188"/>
    </location>
    <ligand>
        <name>Zn(2+)</name>
        <dbReference type="ChEBI" id="CHEBI:29105"/>
        <label>1</label>
    </ligand>
</feature>
<dbReference type="EMBL" id="CAKOFQ010006754">
    <property type="protein sequence ID" value="CAH1968580.1"/>
    <property type="molecule type" value="Genomic_DNA"/>
</dbReference>
<feature type="chain" id="PRO_5040514639" description="Sphingomyelin phosphodiesterase" evidence="14">
    <location>
        <begin position="23"/>
        <end position="595"/>
    </location>
</feature>
<evidence type="ECO:0000256" key="5">
    <source>
        <dbReference type="ARBA" id="ARBA00022729"/>
    </source>
</evidence>
<dbReference type="Gene3D" id="3.60.21.10">
    <property type="match status" value="2"/>
</dbReference>
<dbReference type="PIRSF" id="PIRSF000948">
    <property type="entry name" value="Sphingomy_PDE"/>
    <property type="match status" value="1"/>
</dbReference>
<feature type="binding site" evidence="12">
    <location>
        <position position="438"/>
    </location>
    <ligand>
        <name>Zn(2+)</name>
        <dbReference type="ChEBI" id="CHEBI:29105"/>
        <label>1</label>
    </ligand>
</feature>
<keyword evidence="8 13" id="KW-1015">Disulfide bond</keyword>
<feature type="binding site" evidence="12">
    <location>
        <position position="190"/>
    </location>
    <ligand>
        <name>Zn(2+)</name>
        <dbReference type="ChEBI" id="CHEBI:29105"/>
        <label>1</label>
    </ligand>
</feature>
<evidence type="ECO:0000256" key="9">
    <source>
        <dbReference type="ARBA" id="ARBA00023180"/>
    </source>
</evidence>
<dbReference type="PROSITE" id="PS51257">
    <property type="entry name" value="PROKAR_LIPOPROTEIN"/>
    <property type="match status" value="1"/>
</dbReference>
<feature type="binding site" evidence="12">
    <location>
        <position position="436"/>
    </location>
    <ligand>
        <name>Zn(2+)</name>
        <dbReference type="ChEBI" id="CHEBI:29105"/>
        <label>2</label>
    </ligand>
</feature>
<sequence>MIKISVLVCLLLCSCCFVNSSGQDPGSLLSLKSSIEQYLNNGTQPLNLTAALQGIEFPHLFRRDTDVSLFNKDFTCLTCDVLVNLLLVQFWAGIDKQTLANEVIFICTATKIEDQAVCSGLVQENLDIFEYIAKNDKKFNGHRVCGLLLQKFDCYPDKSDWKISIPPRGHTKKKAVSTDTFNILHITDIHLDPRYTEGKKVDCGEPLCCQDDQKTADVGDRPCGYWSEYLHVDTPVHLLEEVIAQSGVHDFDYVYMTGDLVSHRVWETSIEGNTETITRTYDLLLQNYHVPIFPVLGNHEAHPVNQYSEIGEESSFSMQWLFSLFAKKWSKRVSGEDTIMKGGFYTVSPRKGFRIVSLNNNVCYSSNWWLLLNDNDPYDQLKWLVEVLLKAEENDEVVHLLGHVPPGADCHKPWSREFNRIIERFSHIVAAQFYGHTHMDEFYIHYNSSNELEAIGVGFNGASVNTDLSNPSYKIYTVDSIAYNVVDMFQYTFNLTLANEDPVADPQWYTQYSFKSAYGLSSMQPMDMDALVIRMARNHSLLDQQFRYTYRDSDWAYQRGCDHTCRKKLLCTMVTTDASRTTKCKSILGIYDDNV</sequence>
<dbReference type="GO" id="GO:0005764">
    <property type="term" value="C:lysosome"/>
    <property type="evidence" value="ECO:0007669"/>
    <property type="project" value="TreeGrafter"/>
</dbReference>
<keyword evidence="9" id="KW-0325">Glycoprotein</keyword>
<comment type="cofactor">
    <cofactor evidence="12">
        <name>Zn(2+)</name>
        <dbReference type="ChEBI" id="CHEBI:29105"/>
    </cofactor>
    <text evidence="12">Binds 2 Zn(2+) ions per subunit.</text>
</comment>
<keyword evidence="5 14" id="KW-0732">Signal</keyword>
<dbReference type="GO" id="GO:0046513">
    <property type="term" value="P:ceramide biosynthetic process"/>
    <property type="evidence" value="ECO:0007669"/>
    <property type="project" value="UniProtKB-ARBA"/>
</dbReference>
<evidence type="ECO:0000256" key="14">
    <source>
        <dbReference type="SAM" id="SignalP"/>
    </source>
</evidence>
<evidence type="ECO:0000256" key="1">
    <source>
        <dbReference type="ARBA" id="ARBA00004613"/>
    </source>
</evidence>
<evidence type="ECO:0000313" key="16">
    <source>
        <dbReference type="EMBL" id="CAH1968580.1"/>
    </source>
</evidence>
<evidence type="ECO:0000259" key="15">
    <source>
        <dbReference type="PROSITE" id="PS50015"/>
    </source>
</evidence>
<evidence type="ECO:0000313" key="17">
    <source>
        <dbReference type="Proteomes" id="UP001152888"/>
    </source>
</evidence>
<dbReference type="InterPro" id="IPR004843">
    <property type="entry name" value="Calcineurin-like_PHP"/>
</dbReference>
<evidence type="ECO:0000256" key="6">
    <source>
        <dbReference type="ARBA" id="ARBA00022801"/>
    </source>
</evidence>
<feature type="signal peptide" evidence="14">
    <location>
        <begin position="1"/>
        <end position="22"/>
    </location>
</feature>
<feature type="binding site" evidence="12">
    <location>
        <position position="259"/>
    </location>
    <ligand>
        <name>Zn(2+)</name>
        <dbReference type="ChEBI" id="CHEBI:29105"/>
        <label>2</label>
    </ligand>
</feature>
<keyword evidence="7 12" id="KW-0862">Zinc</keyword>
<dbReference type="EC" id="3.1.4.12" evidence="11"/>
<feature type="disulfide bond" evidence="13">
    <location>
        <begin position="107"/>
        <end position="118"/>
    </location>
</feature>
<keyword evidence="17" id="KW-1185">Reference proteome</keyword>
<evidence type="ECO:0000256" key="8">
    <source>
        <dbReference type="ARBA" id="ARBA00023157"/>
    </source>
</evidence>
<evidence type="ECO:0000256" key="4">
    <source>
        <dbReference type="ARBA" id="ARBA00022723"/>
    </source>
</evidence>
<dbReference type="PROSITE" id="PS50015">
    <property type="entry name" value="SAP_B"/>
    <property type="match status" value="1"/>
</dbReference>
<dbReference type="GO" id="GO:0061750">
    <property type="term" value="F:acid sphingomyelin phosphodiesterase activity"/>
    <property type="evidence" value="ECO:0007669"/>
    <property type="project" value="TreeGrafter"/>
</dbReference>
<dbReference type="Proteomes" id="UP001152888">
    <property type="component" value="Unassembled WGS sequence"/>
</dbReference>
<accession>A0A9P0K8A5</accession>
<dbReference type="PANTHER" id="PTHR10340">
    <property type="entry name" value="SPHINGOMYELIN PHOSPHODIESTERASE"/>
    <property type="match status" value="1"/>
</dbReference>
<feature type="binding site" evidence="12">
    <location>
        <position position="298"/>
    </location>
    <ligand>
        <name>Zn(2+)</name>
        <dbReference type="ChEBI" id="CHEBI:29105"/>
        <label>2</label>
    </ligand>
</feature>
<protein>
    <recommendedName>
        <fullName evidence="11">Sphingomyelin phosphodiesterase</fullName>
        <ecNumber evidence="11">3.1.4.12</ecNumber>
    </recommendedName>
</protein>
<keyword evidence="4 12" id="KW-0479">Metal-binding</keyword>
<dbReference type="CDD" id="cd00842">
    <property type="entry name" value="MPP_ASMase"/>
    <property type="match status" value="1"/>
</dbReference>
<comment type="subcellular location">
    <subcellularLocation>
        <location evidence="1">Secreted</location>
    </subcellularLocation>
</comment>
<evidence type="ECO:0000256" key="13">
    <source>
        <dbReference type="PIRSR" id="PIRSR000948-2"/>
    </source>
</evidence>
<keyword evidence="6 11" id="KW-0378">Hydrolase</keyword>
<gene>
    <name evidence="16" type="ORF">ACAOBT_LOCUS7944</name>
</gene>
<evidence type="ECO:0000256" key="11">
    <source>
        <dbReference type="PIRNR" id="PIRNR000948"/>
    </source>
</evidence>
<feature type="disulfide bond" evidence="13">
    <location>
        <begin position="561"/>
        <end position="565"/>
    </location>
</feature>
<dbReference type="InterPro" id="IPR029052">
    <property type="entry name" value="Metallo-depent_PP-like"/>
</dbReference>
<feature type="disulfide bond" evidence="13">
    <location>
        <begin position="363"/>
        <end position="410"/>
    </location>
</feature>
<dbReference type="SUPFAM" id="SSF56300">
    <property type="entry name" value="Metallo-dependent phosphatases"/>
    <property type="match status" value="1"/>
</dbReference>
<evidence type="ECO:0000256" key="7">
    <source>
        <dbReference type="ARBA" id="ARBA00022833"/>
    </source>
</evidence>
<dbReference type="GO" id="GO:0046872">
    <property type="term" value="F:metal ion binding"/>
    <property type="evidence" value="ECO:0007669"/>
    <property type="project" value="UniProtKB-KW"/>
</dbReference>
<dbReference type="GO" id="GO:0016798">
    <property type="term" value="F:hydrolase activity, acting on glycosyl bonds"/>
    <property type="evidence" value="ECO:0007669"/>
    <property type="project" value="UniProtKB-KW"/>
</dbReference>
<keyword evidence="3" id="KW-0964">Secreted</keyword>
<comment type="catalytic activity">
    <reaction evidence="10">
        <text>a sphingomyelin + H2O = phosphocholine + an N-acylsphing-4-enine + H(+)</text>
        <dbReference type="Rhea" id="RHEA:19253"/>
        <dbReference type="ChEBI" id="CHEBI:15377"/>
        <dbReference type="ChEBI" id="CHEBI:15378"/>
        <dbReference type="ChEBI" id="CHEBI:17636"/>
        <dbReference type="ChEBI" id="CHEBI:52639"/>
        <dbReference type="ChEBI" id="CHEBI:295975"/>
        <dbReference type="EC" id="3.1.4.12"/>
    </reaction>
    <physiologicalReaction direction="left-to-right" evidence="10">
        <dbReference type="Rhea" id="RHEA:19254"/>
    </physiologicalReaction>
</comment>
<dbReference type="GO" id="GO:0006685">
    <property type="term" value="P:sphingomyelin catabolic process"/>
    <property type="evidence" value="ECO:0007669"/>
    <property type="project" value="UniProtKB-UniRule"/>
</dbReference>
<reference evidence="16" key="1">
    <citation type="submission" date="2022-03" db="EMBL/GenBank/DDBJ databases">
        <authorList>
            <person name="Sayadi A."/>
        </authorList>
    </citation>
    <scope>NUCLEOTIDE SEQUENCE</scope>
</reference>
<dbReference type="InterPro" id="IPR011160">
    <property type="entry name" value="Sphingomy_PDE"/>
</dbReference>
<evidence type="ECO:0000256" key="2">
    <source>
        <dbReference type="ARBA" id="ARBA00008234"/>
    </source>
</evidence>
<dbReference type="InterPro" id="IPR045473">
    <property type="entry name" value="ASM_C"/>
</dbReference>
<evidence type="ECO:0000256" key="10">
    <source>
        <dbReference type="ARBA" id="ARBA00047268"/>
    </source>
</evidence>
<comment type="function">
    <text evidence="11">Converts sphingomyelin to ceramide.</text>
</comment>
<organism evidence="16 17">
    <name type="scientific">Acanthoscelides obtectus</name>
    <name type="common">Bean weevil</name>
    <name type="synonym">Bruchus obtectus</name>
    <dbReference type="NCBI Taxonomy" id="200917"/>
    <lineage>
        <taxon>Eukaryota</taxon>
        <taxon>Metazoa</taxon>
        <taxon>Ecdysozoa</taxon>
        <taxon>Arthropoda</taxon>
        <taxon>Hexapoda</taxon>
        <taxon>Insecta</taxon>
        <taxon>Pterygota</taxon>
        <taxon>Neoptera</taxon>
        <taxon>Endopterygota</taxon>
        <taxon>Coleoptera</taxon>
        <taxon>Polyphaga</taxon>
        <taxon>Cucujiformia</taxon>
        <taxon>Chrysomeloidea</taxon>
        <taxon>Chrysomelidae</taxon>
        <taxon>Bruchinae</taxon>
        <taxon>Bruchini</taxon>
        <taxon>Acanthoscelides</taxon>
    </lineage>
</organism>
<dbReference type="OrthoDB" id="282973at2759"/>